<evidence type="ECO:0000313" key="4">
    <source>
        <dbReference type="Proteomes" id="UP000326170"/>
    </source>
</evidence>
<evidence type="ECO:0000256" key="1">
    <source>
        <dbReference type="SAM" id="MobiDB-lite"/>
    </source>
</evidence>
<organism evidence="3 4">
    <name type="scientific">Natronorubrum aibiense</name>
    <dbReference type="NCBI Taxonomy" id="348826"/>
    <lineage>
        <taxon>Archaea</taxon>
        <taxon>Methanobacteriati</taxon>
        <taxon>Methanobacteriota</taxon>
        <taxon>Stenosarchaea group</taxon>
        <taxon>Halobacteria</taxon>
        <taxon>Halobacteriales</taxon>
        <taxon>Natrialbaceae</taxon>
        <taxon>Natronorubrum</taxon>
    </lineage>
</organism>
<dbReference type="InterPro" id="IPR016181">
    <property type="entry name" value="Acyl_CoA_acyltransferase"/>
</dbReference>
<keyword evidence="3" id="KW-0808">Transferase</keyword>
<dbReference type="AlphaFoldDB" id="A0A5P9P309"/>
<dbReference type="InterPro" id="IPR050276">
    <property type="entry name" value="MshD_Acetyltransferase"/>
</dbReference>
<dbReference type="SUPFAM" id="SSF55729">
    <property type="entry name" value="Acyl-CoA N-acyltransferases (Nat)"/>
    <property type="match status" value="1"/>
</dbReference>
<gene>
    <name evidence="3" type="ORF">GCU68_08315</name>
</gene>
<dbReference type="EMBL" id="CP045488">
    <property type="protein sequence ID" value="QFU82523.1"/>
    <property type="molecule type" value="Genomic_DNA"/>
</dbReference>
<name>A0A5P9P309_9EURY</name>
<keyword evidence="4" id="KW-1185">Reference proteome</keyword>
<evidence type="ECO:0000313" key="3">
    <source>
        <dbReference type="EMBL" id="QFU82523.1"/>
    </source>
</evidence>
<feature type="region of interest" description="Disordered" evidence="1">
    <location>
        <begin position="1"/>
        <end position="26"/>
    </location>
</feature>
<protein>
    <submittedName>
        <fullName evidence="3">GNAT family N-acetyltransferase</fullName>
    </submittedName>
</protein>
<evidence type="ECO:0000259" key="2">
    <source>
        <dbReference type="PROSITE" id="PS51186"/>
    </source>
</evidence>
<dbReference type="CDD" id="cd04301">
    <property type="entry name" value="NAT_SF"/>
    <property type="match status" value="1"/>
</dbReference>
<dbReference type="Gene3D" id="3.40.630.30">
    <property type="match status" value="1"/>
</dbReference>
<dbReference type="GO" id="GO:0016747">
    <property type="term" value="F:acyltransferase activity, transferring groups other than amino-acyl groups"/>
    <property type="evidence" value="ECO:0007669"/>
    <property type="project" value="InterPro"/>
</dbReference>
<dbReference type="PANTHER" id="PTHR43617">
    <property type="entry name" value="L-AMINO ACID N-ACETYLTRANSFERASE"/>
    <property type="match status" value="1"/>
</dbReference>
<dbReference type="Proteomes" id="UP000326170">
    <property type="component" value="Chromosome"/>
</dbReference>
<feature type="domain" description="N-acetyltransferase" evidence="2">
    <location>
        <begin position="32"/>
        <end position="187"/>
    </location>
</feature>
<sequence length="187" mass="20952">MVGTRPYPDEPAGPFPSPPTTFEDREERTIELTAEADFEDALDDVVDMYAHFDPTDRAQGIPPTGESRIRNWLETIADESVNVVARHGEDVVAHATLVPDTDDPSSIEDRGDIEWELAIFVLQDYQRAGIGTKLLEHLLGHASDIGIEQVWLTVERWNNPAIALYERVGFESTGTESFEQEMAIQLE</sequence>
<reference evidence="3 4" key="1">
    <citation type="journal article" date="2007" name="Int. J. Syst. Evol. Microbiol.">
        <title>Natronorubrum sulfidifaciens sp. nov., an extremely haloalkaliphilic archaeon isolated from Aiding salt lake in Xin-Jiang, China.</title>
        <authorList>
            <person name="Cui H.L."/>
            <person name="Tohty D."/>
            <person name="Liu H.C."/>
            <person name="Liu S.J."/>
            <person name="Oren A."/>
            <person name="Zhou P.J."/>
        </authorList>
    </citation>
    <scope>NUCLEOTIDE SEQUENCE [LARGE SCALE GENOMIC DNA]</scope>
    <source>
        <strain evidence="3 4">7-3</strain>
    </source>
</reference>
<feature type="compositionally biased region" description="Pro residues" evidence="1">
    <location>
        <begin position="9"/>
        <end position="19"/>
    </location>
</feature>
<dbReference type="Pfam" id="PF00583">
    <property type="entry name" value="Acetyltransf_1"/>
    <property type="match status" value="1"/>
</dbReference>
<dbReference type="OrthoDB" id="51421at2157"/>
<proteinExistence type="predicted"/>
<dbReference type="RefSeq" id="WP_152940622.1">
    <property type="nucleotide sequence ID" value="NZ_CP045488.1"/>
</dbReference>
<dbReference type="GeneID" id="42301043"/>
<dbReference type="PROSITE" id="PS51186">
    <property type="entry name" value="GNAT"/>
    <property type="match status" value="1"/>
</dbReference>
<dbReference type="PANTHER" id="PTHR43617:SF34">
    <property type="entry name" value="PUTATIVE-RELATED"/>
    <property type="match status" value="1"/>
</dbReference>
<dbReference type="KEGG" id="nas:GCU68_08315"/>
<accession>A0A5P9P309</accession>
<dbReference type="InterPro" id="IPR000182">
    <property type="entry name" value="GNAT_dom"/>
</dbReference>